<comment type="caution">
    <text evidence="3">The sequence shown here is derived from an EMBL/GenBank/DDBJ whole genome shotgun (WGS) entry which is preliminary data.</text>
</comment>
<evidence type="ECO:0000313" key="4">
    <source>
        <dbReference type="Proteomes" id="UP000004956"/>
    </source>
</evidence>
<organism evidence="3 4">
    <name type="scientific">Sutterella parvirubra YIT 11816</name>
    <dbReference type="NCBI Taxonomy" id="762967"/>
    <lineage>
        <taxon>Bacteria</taxon>
        <taxon>Pseudomonadati</taxon>
        <taxon>Pseudomonadota</taxon>
        <taxon>Betaproteobacteria</taxon>
        <taxon>Burkholderiales</taxon>
        <taxon>Sutterellaceae</taxon>
        <taxon>Sutterella</taxon>
    </lineage>
</organism>
<accession>H3KBV5</accession>
<dbReference type="STRING" id="762967.HMPREF9440_00202"/>
<dbReference type="SUPFAM" id="SSF160443">
    <property type="entry name" value="SMR domain-like"/>
    <property type="match status" value="1"/>
</dbReference>
<dbReference type="RefSeq" id="WP_008540582.1">
    <property type="nucleotide sequence ID" value="NZ_JH604858.1"/>
</dbReference>
<feature type="region of interest" description="Disordered" evidence="1">
    <location>
        <begin position="1"/>
        <end position="20"/>
    </location>
</feature>
<evidence type="ECO:0000313" key="3">
    <source>
        <dbReference type="EMBL" id="EHY32408.1"/>
    </source>
</evidence>
<feature type="domain" description="Smr" evidence="2">
    <location>
        <begin position="141"/>
        <end position="222"/>
    </location>
</feature>
<name>H3KBV5_9BURK</name>
<protein>
    <submittedName>
        <fullName evidence="3">Smr domain protein</fullName>
    </submittedName>
</protein>
<dbReference type="InterPro" id="IPR036063">
    <property type="entry name" value="Smr_dom_sf"/>
</dbReference>
<dbReference type="SMART" id="SM00463">
    <property type="entry name" value="SMR"/>
    <property type="match status" value="1"/>
</dbReference>
<dbReference type="PROSITE" id="PS50828">
    <property type="entry name" value="SMR"/>
    <property type="match status" value="1"/>
</dbReference>
<dbReference type="AlphaFoldDB" id="H3KBV5"/>
<dbReference type="OrthoDB" id="9808881at2"/>
<keyword evidence="4" id="KW-1185">Reference proteome</keyword>
<dbReference type="EMBL" id="AFBQ01000025">
    <property type="protein sequence ID" value="EHY32408.1"/>
    <property type="molecule type" value="Genomic_DNA"/>
</dbReference>
<gene>
    <name evidence="3" type="ORF">HMPREF9440_00202</name>
</gene>
<dbReference type="PANTHER" id="PTHR35562">
    <property type="entry name" value="DNA ENDONUCLEASE SMRA-RELATED"/>
    <property type="match status" value="1"/>
</dbReference>
<dbReference type="PATRIC" id="fig|762967.3.peg.172"/>
<dbReference type="Pfam" id="PF01713">
    <property type="entry name" value="Smr"/>
    <property type="match status" value="1"/>
</dbReference>
<dbReference type="PANTHER" id="PTHR35562:SF2">
    <property type="entry name" value="DNA ENDONUCLEASE SMRA-RELATED"/>
    <property type="match status" value="1"/>
</dbReference>
<dbReference type="HOGENOM" id="CLU_055978_1_0_4"/>
<dbReference type="Proteomes" id="UP000004956">
    <property type="component" value="Unassembled WGS sequence"/>
</dbReference>
<evidence type="ECO:0000256" key="1">
    <source>
        <dbReference type="SAM" id="MobiDB-lite"/>
    </source>
</evidence>
<proteinExistence type="predicted"/>
<dbReference type="InterPro" id="IPR002625">
    <property type="entry name" value="Smr_dom"/>
</dbReference>
<dbReference type="Gene3D" id="3.30.1370.110">
    <property type="match status" value="1"/>
</dbReference>
<sequence>MSGHTLKSLSELRGVSRDMKARAKAEEEARLKAALEARAKTEGAREFEEAMAQLGGVRRQGTGARVAAVKKTSTPTGTASLALRARAAGRVGEPRVVRLSDEVDPSDFIESADGLTYRRPYVPESLVKKLHRGEWAVEAHVDLHGLFVDEARDEIDGFVREARIRGMRCLRIVHGQGYGSDDGRGVLKTLVRRWLKQMPEVMAFVQAPPKAGDGGAVIVLLTERRAG</sequence>
<evidence type="ECO:0000259" key="2">
    <source>
        <dbReference type="PROSITE" id="PS50828"/>
    </source>
</evidence>
<reference evidence="3 4" key="1">
    <citation type="submission" date="2011-11" db="EMBL/GenBank/DDBJ databases">
        <authorList>
            <person name="Weinstock G."/>
            <person name="Sodergren E."/>
            <person name="Clifton S."/>
            <person name="Fulton L."/>
            <person name="Fulton B."/>
            <person name="Courtney L."/>
            <person name="Fronick C."/>
            <person name="Harrison M."/>
            <person name="Strong C."/>
            <person name="Farmer C."/>
            <person name="Delahaunty K."/>
            <person name="Markovic C."/>
            <person name="Hall O."/>
            <person name="Minx P."/>
            <person name="Tomlinson C."/>
            <person name="Mitreva M."/>
            <person name="Hou S."/>
            <person name="Chen J."/>
            <person name="Wollam A."/>
            <person name="Pepin K.H."/>
            <person name="Johnson M."/>
            <person name="Bhonagiri V."/>
            <person name="Zhang X."/>
            <person name="Suruliraj S."/>
            <person name="Warren W."/>
            <person name="Chinwalla A."/>
            <person name="Mardis E.R."/>
            <person name="Wilson R.K."/>
        </authorList>
    </citation>
    <scope>NUCLEOTIDE SEQUENCE [LARGE SCALE GENOMIC DNA]</scope>
    <source>
        <strain evidence="3 4">YIT 11816</strain>
    </source>
</reference>